<gene>
    <name evidence="7" type="ORF">LX80_02743</name>
</gene>
<evidence type="ECO:0000256" key="4">
    <source>
        <dbReference type="ARBA" id="ARBA00023284"/>
    </source>
</evidence>
<dbReference type="PANTHER" id="PTHR42852:SF6">
    <property type="entry name" value="THIOL:DISULFIDE INTERCHANGE PROTEIN DSBE"/>
    <property type="match status" value="1"/>
</dbReference>
<keyword evidence="8" id="KW-1185">Reference proteome</keyword>
<dbReference type="Proteomes" id="UP000249720">
    <property type="component" value="Unassembled WGS sequence"/>
</dbReference>
<evidence type="ECO:0000259" key="6">
    <source>
        <dbReference type="PROSITE" id="PS51352"/>
    </source>
</evidence>
<dbReference type="InterPro" id="IPR050553">
    <property type="entry name" value="Thioredoxin_ResA/DsbE_sf"/>
</dbReference>
<evidence type="ECO:0000256" key="2">
    <source>
        <dbReference type="ARBA" id="ARBA00022748"/>
    </source>
</evidence>
<evidence type="ECO:0000313" key="8">
    <source>
        <dbReference type="Proteomes" id="UP000249720"/>
    </source>
</evidence>
<organism evidence="7 8">
    <name type="scientific">Hydrotalea sandarakina</name>
    <dbReference type="NCBI Taxonomy" id="1004304"/>
    <lineage>
        <taxon>Bacteria</taxon>
        <taxon>Pseudomonadati</taxon>
        <taxon>Bacteroidota</taxon>
        <taxon>Chitinophagia</taxon>
        <taxon>Chitinophagales</taxon>
        <taxon>Chitinophagaceae</taxon>
        <taxon>Hydrotalea</taxon>
    </lineage>
</organism>
<dbReference type="GO" id="GO:0016491">
    <property type="term" value="F:oxidoreductase activity"/>
    <property type="evidence" value="ECO:0007669"/>
    <property type="project" value="InterPro"/>
</dbReference>
<evidence type="ECO:0000256" key="3">
    <source>
        <dbReference type="ARBA" id="ARBA00023157"/>
    </source>
</evidence>
<protein>
    <submittedName>
        <fullName evidence="7">Thiol-disulfide isomerase/thioredoxin</fullName>
    </submittedName>
</protein>
<dbReference type="PROSITE" id="PS51352">
    <property type="entry name" value="THIOREDOXIN_2"/>
    <property type="match status" value="1"/>
</dbReference>
<sequence length="343" mass="39651">MKKLICFLGFITVGLLHAQSVENPFTLNGYINSDTGTVRLILTGDSSNYPPIHFLTIGKVKNGQFSFNGVLSYPLSFRLLFLGNKEYVSDLFYIDAGVQTIRCHVDSIREIPDMNNATMQELYQFKQHHYTPQTIQAYTKKHPDSYMAMWQLVRMLSFNYNPNLDTAYAYLSDAVKMSYTGARLVEKLKAASVLSLHHVFPNLTLLDRSNYPTKLFTDEKSKHYTLIDFWFSHCNPCIGQFPQFKQIYQKYKNVNFDMIGISIDDNENIINWQKVIDEHQLPWKQLLDKNGVQAYKLAIATYPRNFLLDNNHVIIQKDITPEALNSFLAEKMHEQKSSFSNVP</sequence>
<dbReference type="InterPro" id="IPR036249">
    <property type="entry name" value="Thioredoxin-like_sf"/>
</dbReference>
<dbReference type="PANTHER" id="PTHR42852">
    <property type="entry name" value="THIOL:DISULFIDE INTERCHANGE PROTEIN DSBE"/>
    <property type="match status" value="1"/>
</dbReference>
<dbReference type="SUPFAM" id="SSF52833">
    <property type="entry name" value="Thioredoxin-like"/>
    <property type="match status" value="1"/>
</dbReference>
<dbReference type="AlphaFoldDB" id="A0A2W7RKI7"/>
<keyword evidence="2" id="KW-0201">Cytochrome c-type biogenesis</keyword>
<dbReference type="InterPro" id="IPR013766">
    <property type="entry name" value="Thioredoxin_domain"/>
</dbReference>
<dbReference type="GO" id="GO:0016853">
    <property type="term" value="F:isomerase activity"/>
    <property type="evidence" value="ECO:0007669"/>
    <property type="project" value="UniProtKB-KW"/>
</dbReference>
<proteinExistence type="predicted"/>
<dbReference type="InterPro" id="IPR013740">
    <property type="entry name" value="Redoxin"/>
</dbReference>
<dbReference type="Pfam" id="PF08534">
    <property type="entry name" value="Redoxin"/>
    <property type="match status" value="1"/>
</dbReference>
<accession>A0A2W7RKI7</accession>
<keyword evidence="3" id="KW-1015">Disulfide bond</keyword>
<dbReference type="EMBL" id="QKZV01000013">
    <property type="protein sequence ID" value="PZX59496.1"/>
    <property type="molecule type" value="Genomic_DNA"/>
</dbReference>
<keyword evidence="5" id="KW-0732">Signal</keyword>
<dbReference type="CDD" id="cd02966">
    <property type="entry name" value="TlpA_like_family"/>
    <property type="match status" value="1"/>
</dbReference>
<reference evidence="7 8" key="1">
    <citation type="submission" date="2018-06" db="EMBL/GenBank/DDBJ databases">
        <title>Genomic Encyclopedia of Archaeal and Bacterial Type Strains, Phase II (KMG-II): from individual species to whole genera.</title>
        <authorList>
            <person name="Goeker M."/>
        </authorList>
    </citation>
    <scope>NUCLEOTIDE SEQUENCE [LARGE SCALE GENOMIC DNA]</scope>
    <source>
        <strain evidence="7 8">DSM 23241</strain>
    </source>
</reference>
<feature type="domain" description="Thioredoxin" evidence="6">
    <location>
        <begin position="194"/>
        <end position="320"/>
    </location>
</feature>
<feature type="chain" id="PRO_5016049572" evidence="5">
    <location>
        <begin position="19"/>
        <end position="343"/>
    </location>
</feature>
<keyword evidence="7" id="KW-0413">Isomerase</keyword>
<name>A0A2W7RKI7_9BACT</name>
<dbReference type="GO" id="GO:0017004">
    <property type="term" value="P:cytochrome complex assembly"/>
    <property type="evidence" value="ECO:0007669"/>
    <property type="project" value="UniProtKB-KW"/>
</dbReference>
<feature type="signal peptide" evidence="5">
    <location>
        <begin position="1"/>
        <end position="18"/>
    </location>
</feature>
<dbReference type="Gene3D" id="3.40.30.10">
    <property type="entry name" value="Glutaredoxin"/>
    <property type="match status" value="1"/>
</dbReference>
<evidence type="ECO:0000256" key="1">
    <source>
        <dbReference type="ARBA" id="ARBA00004196"/>
    </source>
</evidence>
<comment type="subcellular location">
    <subcellularLocation>
        <location evidence="1">Cell envelope</location>
    </subcellularLocation>
</comment>
<dbReference type="GO" id="GO:0030313">
    <property type="term" value="C:cell envelope"/>
    <property type="evidence" value="ECO:0007669"/>
    <property type="project" value="UniProtKB-SubCell"/>
</dbReference>
<dbReference type="RefSeq" id="WP_170120473.1">
    <property type="nucleotide sequence ID" value="NZ_QKZV01000013.1"/>
</dbReference>
<keyword evidence="4" id="KW-0676">Redox-active center</keyword>
<comment type="caution">
    <text evidence="7">The sequence shown here is derived from an EMBL/GenBank/DDBJ whole genome shotgun (WGS) entry which is preliminary data.</text>
</comment>
<evidence type="ECO:0000256" key="5">
    <source>
        <dbReference type="SAM" id="SignalP"/>
    </source>
</evidence>
<evidence type="ECO:0000313" key="7">
    <source>
        <dbReference type="EMBL" id="PZX59496.1"/>
    </source>
</evidence>